<organism evidence="3 4">
    <name type="scientific">Streptomyces flavofungini</name>
    <dbReference type="NCBI Taxonomy" id="68200"/>
    <lineage>
        <taxon>Bacteria</taxon>
        <taxon>Bacillati</taxon>
        <taxon>Actinomycetota</taxon>
        <taxon>Actinomycetes</taxon>
        <taxon>Kitasatosporales</taxon>
        <taxon>Streptomycetaceae</taxon>
        <taxon>Streptomyces</taxon>
    </lineage>
</organism>
<proteinExistence type="predicted"/>
<keyword evidence="2" id="KW-0812">Transmembrane</keyword>
<sequence length="166" mass="17386">MAEKNHPRPAADLDGGMEDGYDAEEHHCPGRRWQALVFWIALLLALLWWGCAAAGTDGYDGEPCGEAGAFADRCAAALAYGEVWGGRYLLFAAALGVVHLVLPPGGGYAAAVRGPVFAVAMACLLASVVTNANSMRYHGKGNEMNNPALRAPHSAPLGPDGPRRSS</sequence>
<evidence type="ECO:0000313" key="4">
    <source>
        <dbReference type="Proteomes" id="UP000634780"/>
    </source>
</evidence>
<accession>A0ABS0X6J3</accession>
<name>A0ABS0X6J3_9ACTN</name>
<feature type="transmembrane region" description="Helical" evidence="2">
    <location>
        <begin position="116"/>
        <end position="135"/>
    </location>
</feature>
<feature type="transmembrane region" description="Helical" evidence="2">
    <location>
        <begin position="36"/>
        <end position="55"/>
    </location>
</feature>
<evidence type="ECO:0000256" key="2">
    <source>
        <dbReference type="SAM" id="Phobius"/>
    </source>
</evidence>
<dbReference type="EMBL" id="JAEKOZ010000009">
    <property type="protein sequence ID" value="MBJ3808829.1"/>
    <property type="molecule type" value="Genomic_DNA"/>
</dbReference>
<keyword evidence="4" id="KW-1185">Reference proteome</keyword>
<keyword evidence="2" id="KW-0472">Membrane</keyword>
<protein>
    <submittedName>
        <fullName evidence="3">Uncharacterized protein</fullName>
    </submittedName>
</protein>
<dbReference type="RefSeq" id="WP_190114584.1">
    <property type="nucleotide sequence ID" value="NZ_BMVR01000002.1"/>
</dbReference>
<gene>
    <name evidence="3" type="ORF">JGB26_17200</name>
</gene>
<evidence type="ECO:0000313" key="3">
    <source>
        <dbReference type="EMBL" id="MBJ3808829.1"/>
    </source>
</evidence>
<evidence type="ECO:0000256" key="1">
    <source>
        <dbReference type="SAM" id="MobiDB-lite"/>
    </source>
</evidence>
<feature type="region of interest" description="Disordered" evidence="1">
    <location>
        <begin position="143"/>
        <end position="166"/>
    </location>
</feature>
<reference evidence="3 4" key="1">
    <citation type="submission" date="2020-12" db="EMBL/GenBank/DDBJ databases">
        <title>Streptomyces typhae sp. nov., a novel endophytic actinomycete isolated from the root of cattail pollen (Typha angustifolia L.).</title>
        <authorList>
            <person name="Peng C."/>
            <person name="Liu C."/>
        </authorList>
    </citation>
    <scope>NUCLEOTIDE SEQUENCE [LARGE SCALE GENOMIC DNA]</scope>
    <source>
        <strain evidence="3 4">JCM 4753</strain>
    </source>
</reference>
<dbReference type="Proteomes" id="UP000634780">
    <property type="component" value="Unassembled WGS sequence"/>
</dbReference>
<keyword evidence="2" id="KW-1133">Transmembrane helix</keyword>
<comment type="caution">
    <text evidence="3">The sequence shown here is derived from an EMBL/GenBank/DDBJ whole genome shotgun (WGS) entry which is preliminary data.</text>
</comment>